<comment type="caution">
    <text evidence="2">The sequence shown here is derived from an EMBL/GenBank/DDBJ whole genome shotgun (WGS) entry which is preliminary data.</text>
</comment>
<evidence type="ECO:0000256" key="1">
    <source>
        <dbReference type="SAM" id="MobiDB-lite"/>
    </source>
</evidence>
<name>A0A510Y969_MARHA</name>
<gene>
    <name evidence="2" type="ORF">MHA01_28410</name>
</gene>
<organism evidence="2 3">
    <name type="scientific">Marinococcus halophilus</name>
    <dbReference type="NCBI Taxonomy" id="1371"/>
    <lineage>
        <taxon>Bacteria</taxon>
        <taxon>Bacillati</taxon>
        <taxon>Bacillota</taxon>
        <taxon>Bacilli</taxon>
        <taxon>Bacillales</taxon>
        <taxon>Bacillaceae</taxon>
        <taxon>Marinococcus</taxon>
    </lineage>
</organism>
<evidence type="ECO:0000313" key="2">
    <source>
        <dbReference type="EMBL" id="GEK59936.1"/>
    </source>
</evidence>
<keyword evidence="3" id="KW-1185">Reference proteome</keyword>
<proteinExistence type="predicted"/>
<dbReference type="OrthoDB" id="2243816at2"/>
<feature type="region of interest" description="Disordered" evidence="1">
    <location>
        <begin position="67"/>
        <end position="93"/>
    </location>
</feature>
<dbReference type="Proteomes" id="UP000321051">
    <property type="component" value="Unassembled WGS sequence"/>
</dbReference>
<dbReference type="EMBL" id="BJUN01000023">
    <property type="protein sequence ID" value="GEK59936.1"/>
    <property type="molecule type" value="Genomic_DNA"/>
</dbReference>
<evidence type="ECO:0008006" key="4">
    <source>
        <dbReference type="Google" id="ProtNLM"/>
    </source>
</evidence>
<evidence type="ECO:0000313" key="3">
    <source>
        <dbReference type="Proteomes" id="UP000321051"/>
    </source>
</evidence>
<reference evidence="2 3" key="1">
    <citation type="submission" date="2019-07" db="EMBL/GenBank/DDBJ databases">
        <title>Whole genome shotgun sequence of Marinococcus halophilus NBRC 102359.</title>
        <authorList>
            <person name="Hosoyama A."/>
            <person name="Uohara A."/>
            <person name="Ohji S."/>
            <person name="Ichikawa N."/>
        </authorList>
    </citation>
    <scope>NUCLEOTIDE SEQUENCE [LARGE SCALE GENOMIC DNA]</scope>
    <source>
        <strain evidence="2 3">NBRC 102359</strain>
    </source>
</reference>
<dbReference type="RefSeq" id="WP_094908993.1">
    <property type="nucleotide sequence ID" value="NZ_BJUN01000023.1"/>
</dbReference>
<sequence length="93" mass="10725">MLKATAIRMRVGQKDTDDVKEIDSIHIEGGPSPKGWEKKENLYDFLRDNPNDKIYVDIEPNPELIKAKDGEQKYVRSSPNDTENDNLLKLPRE</sequence>
<accession>A0A510Y969</accession>
<protein>
    <recommendedName>
        <fullName evidence="4">DUF3892 domain-containing protein</fullName>
    </recommendedName>
</protein>
<dbReference type="AlphaFoldDB" id="A0A510Y969"/>